<sequence length="153" mass="16626">MVLRLHRRGSEPRQIDLGYGVTVSCKPFGYADYREAEAAALRLARQNLPEELQLEAEIHDEENLGPEHDEALRGLAARYVVKLLLLRFGAGWAGVELEDGSAAPMTAATLDEFMRLFPGVSATLHGELLAPWIALEMEGNVSAPSPNTATAEG</sequence>
<evidence type="ECO:0000313" key="2">
    <source>
        <dbReference type="Proteomes" id="UP000607796"/>
    </source>
</evidence>
<dbReference type="Proteomes" id="UP000607796">
    <property type="component" value="Unassembled WGS sequence"/>
</dbReference>
<keyword evidence="2" id="KW-1185">Reference proteome</keyword>
<reference evidence="1 2" key="1">
    <citation type="journal article" date="2021" name="Int. J. Syst. Evol. Microbiol.">
        <title>Salipiger mangrovisoli sp. nov., isolated from mangrove soil and the proposal for the reclassification of Paraphaeobacter pallidus as Salipiger pallidus comb. nov.</title>
        <authorList>
            <person name="Du J."/>
            <person name="Liu Y."/>
            <person name="Pei T."/>
            <person name="Deng M.R."/>
            <person name="Zhu H."/>
        </authorList>
    </citation>
    <scope>NUCLEOTIDE SEQUENCE [LARGE SCALE GENOMIC DNA]</scope>
    <source>
        <strain evidence="1 2">6D45A</strain>
    </source>
</reference>
<name>A0ABR9WWY7_9RHOB</name>
<dbReference type="EMBL" id="JADFFK010000001">
    <property type="protein sequence ID" value="MBE9635780.1"/>
    <property type="molecule type" value="Genomic_DNA"/>
</dbReference>
<protein>
    <submittedName>
        <fullName evidence="1">Uncharacterized protein</fullName>
    </submittedName>
</protein>
<proteinExistence type="predicted"/>
<dbReference type="RefSeq" id="WP_194133083.1">
    <property type="nucleotide sequence ID" value="NZ_JADFFK010000001.1"/>
</dbReference>
<organism evidence="1 2">
    <name type="scientific">Salipiger mangrovisoli</name>
    <dbReference type="NCBI Taxonomy" id="2865933"/>
    <lineage>
        <taxon>Bacteria</taxon>
        <taxon>Pseudomonadati</taxon>
        <taxon>Pseudomonadota</taxon>
        <taxon>Alphaproteobacteria</taxon>
        <taxon>Rhodobacterales</taxon>
        <taxon>Roseobacteraceae</taxon>
        <taxon>Salipiger</taxon>
    </lineage>
</organism>
<accession>A0ABR9WWY7</accession>
<comment type="caution">
    <text evidence="1">The sequence shown here is derived from an EMBL/GenBank/DDBJ whole genome shotgun (WGS) entry which is preliminary data.</text>
</comment>
<evidence type="ECO:0000313" key="1">
    <source>
        <dbReference type="EMBL" id="MBE9635780.1"/>
    </source>
</evidence>
<gene>
    <name evidence="1" type="ORF">IQ782_02890</name>
</gene>